<gene>
    <name evidence="1" type="ORF">HA254_03670</name>
</gene>
<dbReference type="Proteomes" id="UP000565078">
    <property type="component" value="Unassembled WGS sequence"/>
</dbReference>
<name>A0A7J4IY15_9ARCH</name>
<comment type="caution">
    <text evidence="1">The sequence shown here is derived from an EMBL/GenBank/DDBJ whole genome shotgun (WGS) entry which is preliminary data.</text>
</comment>
<protein>
    <submittedName>
        <fullName evidence="1">Uncharacterized protein</fullName>
    </submittedName>
</protein>
<accession>A0A7J4IY15</accession>
<reference evidence="2" key="1">
    <citation type="journal article" date="2020" name="bioRxiv">
        <title>A rank-normalized archaeal taxonomy based on genome phylogeny resolves widespread incomplete and uneven classifications.</title>
        <authorList>
            <person name="Rinke C."/>
            <person name="Chuvochina M."/>
            <person name="Mussig A.J."/>
            <person name="Chaumeil P.-A."/>
            <person name="Waite D.W."/>
            <person name="Whitman W.B."/>
            <person name="Parks D.H."/>
            <person name="Hugenholtz P."/>
        </authorList>
    </citation>
    <scope>NUCLEOTIDE SEQUENCE [LARGE SCALE GENOMIC DNA]</scope>
</reference>
<dbReference type="AlphaFoldDB" id="A0A7J4IY15"/>
<dbReference type="EMBL" id="DUGC01000057">
    <property type="protein sequence ID" value="HIH09744.1"/>
    <property type="molecule type" value="Genomic_DNA"/>
</dbReference>
<evidence type="ECO:0000313" key="2">
    <source>
        <dbReference type="Proteomes" id="UP000565078"/>
    </source>
</evidence>
<evidence type="ECO:0000313" key="1">
    <source>
        <dbReference type="EMBL" id="HIH09744.1"/>
    </source>
</evidence>
<sequence length="129" mass="15114">MKKKYARVLRRHRQKMPGKGARIGGQKFADRMFVGRQRSNYLWRRFKNFARRRFPKSFDNPVFAICKDVPMLKGKEGLLLDARFESGGPIDGARRIIADLKVLGNEANSPANKFWFDGLYPGKFWRYNN</sequence>
<organism evidence="1 2">
    <name type="scientific">Candidatus Iainarchaeum sp</name>
    <dbReference type="NCBI Taxonomy" id="3101447"/>
    <lineage>
        <taxon>Archaea</taxon>
        <taxon>Candidatus Iainarchaeota</taxon>
        <taxon>Candidatus Iainarchaeia</taxon>
        <taxon>Candidatus Iainarchaeales</taxon>
        <taxon>Candidatus Iainarchaeaceae</taxon>
        <taxon>Candidatus Iainarchaeum</taxon>
    </lineage>
</organism>
<proteinExistence type="predicted"/>